<evidence type="ECO:0000313" key="12">
    <source>
        <dbReference type="Proteomes" id="UP001492380"/>
    </source>
</evidence>
<dbReference type="InterPro" id="IPR037045">
    <property type="entry name" value="S8pro/Inhibitor_I9_sf"/>
</dbReference>
<protein>
    <submittedName>
        <fullName evidence="11">Peptidase S8/S53 domain-containing protein</fullName>
    </submittedName>
</protein>
<feature type="domain" description="Peptidase S8/S53" evidence="9">
    <location>
        <begin position="141"/>
        <end position="376"/>
    </location>
</feature>
<reference evidence="11 12" key="1">
    <citation type="submission" date="2024-04" db="EMBL/GenBank/DDBJ databases">
        <title>Phyllosticta paracitricarpa is synonymous to the EU quarantine fungus P. citricarpa based on phylogenomic analyses.</title>
        <authorList>
            <consortium name="Lawrence Berkeley National Laboratory"/>
            <person name="Van Ingen-Buijs V.A."/>
            <person name="Van Westerhoven A.C."/>
            <person name="Haridas S."/>
            <person name="Skiadas P."/>
            <person name="Martin F."/>
            <person name="Groenewald J.Z."/>
            <person name="Crous P.W."/>
            <person name="Seidl M.F."/>
        </authorList>
    </citation>
    <scope>NUCLEOTIDE SEQUENCE [LARGE SCALE GENOMIC DNA]</scope>
    <source>
        <strain evidence="11 12">CBS 123374</strain>
    </source>
</reference>
<evidence type="ECO:0000256" key="8">
    <source>
        <dbReference type="SAM" id="SignalP"/>
    </source>
</evidence>
<dbReference type="InterPro" id="IPR023827">
    <property type="entry name" value="Peptidase_S8_Asp-AS"/>
</dbReference>
<dbReference type="PANTHER" id="PTHR43806">
    <property type="entry name" value="PEPTIDASE S8"/>
    <property type="match status" value="1"/>
</dbReference>
<feature type="chain" id="PRO_5047207443" evidence="8">
    <location>
        <begin position="16"/>
        <end position="394"/>
    </location>
</feature>
<dbReference type="Proteomes" id="UP001492380">
    <property type="component" value="Unassembled WGS sequence"/>
</dbReference>
<keyword evidence="4 6" id="KW-0378">Hydrolase</keyword>
<dbReference type="PROSITE" id="PS51892">
    <property type="entry name" value="SUBTILASE"/>
    <property type="match status" value="1"/>
</dbReference>
<dbReference type="InterPro" id="IPR000209">
    <property type="entry name" value="Peptidase_S8/S53_dom"/>
</dbReference>
<evidence type="ECO:0000259" key="9">
    <source>
        <dbReference type="Pfam" id="PF00082"/>
    </source>
</evidence>
<evidence type="ECO:0000256" key="2">
    <source>
        <dbReference type="ARBA" id="ARBA00022670"/>
    </source>
</evidence>
<keyword evidence="5 6" id="KW-0720">Serine protease</keyword>
<feature type="active site" description="Charge relay system" evidence="6">
    <location>
        <position position="175"/>
    </location>
</feature>
<keyword evidence="2 6" id="KW-0645">Protease</keyword>
<dbReference type="SUPFAM" id="SSF52743">
    <property type="entry name" value="Subtilisin-like"/>
    <property type="match status" value="1"/>
</dbReference>
<dbReference type="EMBL" id="JBBWRZ010000001">
    <property type="protein sequence ID" value="KAK8246166.1"/>
    <property type="molecule type" value="Genomic_DNA"/>
</dbReference>
<dbReference type="Pfam" id="PF05922">
    <property type="entry name" value="Inhibitor_I9"/>
    <property type="match status" value="1"/>
</dbReference>
<dbReference type="PANTHER" id="PTHR43806:SF58">
    <property type="entry name" value="ALKALINE PROTEASE 1-RELATED"/>
    <property type="match status" value="1"/>
</dbReference>
<evidence type="ECO:0000256" key="3">
    <source>
        <dbReference type="ARBA" id="ARBA00022729"/>
    </source>
</evidence>
<name>A0ABR1Z179_9PEZI</name>
<evidence type="ECO:0000256" key="7">
    <source>
        <dbReference type="RuleBase" id="RU003355"/>
    </source>
</evidence>
<dbReference type="Gene3D" id="3.30.70.80">
    <property type="entry name" value="Peptidase S8 propeptide/proteinase inhibitor I9"/>
    <property type="match status" value="1"/>
</dbReference>
<organism evidence="11 12">
    <name type="scientific">Phyllosticta capitalensis</name>
    <dbReference type="NCBI Taxonomy" id="121624"/>
    <lineage>
        <taxon>Eukaryota</taxon>
        <taxon>Fungi</taxon>
        <taxon>Dikarya</taxon>
        <taxon>Ascomycota</taxon>
        <taxon>Pezizomycotina</taxon>
        <taxon>Dothideomycetes</taxon>
        <taxon>Dothideomycetes incertae sedis</taxon>
        <taxon>Botryosphaeriales</taxon>
        <taxon>Phyllostictaceae</taxon>
        <taxon>Phyllosticta</taxon>
    </lineage>
</organism>
<evidence type="ECO:0000256" key="6">
    <source>
        <dbReference type="PROSITE-ProRule" id="PRU01240"/>
    </source>
</evidence>
<feature type="signal peptide" evidence="8">
    <location>
        <begin position="1"/>
        <end position="15"/>
    </location>
</feature>
<dbReference type="InterPro" id="IPR015500">
    <property type="entry name" value="Peptidase_S8_subtilisin-rel"/>
</dbReference>
<dbReference type="Pfam" id="PF00082">
    <property type="entry name" value="Peptidase_S8"/>
    <property type="match status" value="1"/>
</dbReference>
<dbReference type="SUPFAM" id="SSF54897">
    <property type="entry name" value="Protease propeptides/inhibitors"/>
    <property type="match status" value="1"/>
</dbReference>
<keyword evidence="12" id="KW-1185">Reference proteome</keyword>
<dbReference type="InterPro" id="IPR010259">
    <property type="entry name" value="S8pro/Inhibitor_I9"/>
</dbReference>
<feature type="active site" description="Charge relay system" evidence="6">
    <location>
        <position position="336"/>
    </location>
</feature>
<evidence type="ECO:0000313" key="11">
    <source>
        <dbReference type="EMBL" id="KAK8246166.1"/>
    </source>
</evidence>
<dbReference type="PROSITE" id="PS00138">
    <property type="entry name" value="SUBTILASE_SER"/>
    <property type="match status" value="1"/>
</dbReference>
<evidence type="ECO:0000256" key="1">
    <source>
        <dbReference type="ARBA" id="ARBA00011073"/>
    </source>
</evidence>
<dbReference type="CDD" id="cd04077">
    <property type="entry name" value="Peptidases_S8_PCSK9_ProteinaseK_like"/>
    <property type="match status" value="1"/>
</dbReference>
<dbReference type="InterPro" id="IPR022398">
    <property type="entry name" value="Peptidase_S8_His-AS"/>
</dbReference>
<keyword evidence="3 8" id="KW-0732">Signal</keyword>
<dbReference type="InterPro" id="IPR050131">
    <property type="entry name" value="Peptidase_S8_subtilisin-like"/>
</dbReference>
<dbReference type="PRINTS" id="PR00723">
    <property type="entry name" value="SUBTILISIN"/>
</dbReference>
<feature type="active site" description="Charge relay system" evidence="6">
    <location>
        <position position="143"/>
    </location>
</feature>
<dbReference type="InterPro" id="IPR034193">
    <property type="entry name" value="PCSK9_ProteinaseK-like"/>
</dbReference>
<dbReference type="Gene3D" id="3.40.50.200">
    <property type="entry name" value="Peptidase S8/S53 domain"/>
    <property type="match status" value="1"/>
</dbReference>
<comment type="caution">
    <text evidence="11">The sequence shown here is derived from an EMBL/GenBank/DDBJ whole genome shotgun (WGS) entry which is preliminary data.</text>
</comment>
<evidence type="ECO:0000259" key="10">
    <source>
        <dbReference type="Pfam" id="PF05922"/>
    </source>
</evidence>
<dbReference type="InterPro" id="IPR036852">
    <property type="entry name" value="Peptidase_S8/S53_dom_sf"/>
</dbReference>
<dbReference type="InterPro" id="IPR023828">
    <property type="entry name" value="Peptidase_S8_Ser-AS"/>
</dbReference>
<dbReference type="PROSITE" id="PS00137">
    <property type="entry name" value="SUBTILASE_HIS"/>
    <property type="match status" value="1"/>
</dbReference>
<evidence type="ECO:0000256" key="5">
    <source>
        <dbReference type="ARBA" id="ARBA00022825"/>
    </source>
</evidence>
<sequence>MRCIFFASLLSVVAPAPLLSPAPNATVLPDRYIVRLNQNNTEPVLRIASGTADGQDIHHVYDVGSFQGFAATLSLSALSDLQDNDAISSIEPDTIVSTALFAVQNPSAWNLARISHHNRSSNGAQKYIYDSSGGACTCAYIIDTGIYTAHSEFGERAYAIANFSPENNTNDNNGHGTHVAGTIGAATYGVAKNVTLLGVKVLGASGTGAASDVVAGIAFAANDFAAFNRSSQCGKGGVANLSISGPLTPALNDAVRAAVEKGLFMAVAAGNNGQNASNYSAGSVAQACTVGATDADDSRTAFSNWGASVDVWAPGVSILSTWNTGPTATNTLDGTSMAAPHVAGLAAYLTALEGERSPADLCNRIQQIATKGLVTNIDNTGSANYLAYNDNEVC</sequence>
<proteinExistence type="inferred from homology"/>
<comment type="similarity">
    <text evidence="1 6 7">Belongs to the peptidase S8 family.</text>
</comment>
<feature type="domain" description="Inhibitor I9" evidence="10">
    <location>
        <begin position="51"/>
        <end position="98"/>
    </location>
</feature>
<gene>
    <name evidence="11" type="ORF">HDK90DRAFT_444866</name>
</gene>
<dbReference type="PROSITE" id="PS00136">
    <property type="entry name" value="SUBTILASE_ASP"/>
    <property type="match status" value="1"/>
</dbReference>
<evidence type="ECO:0000256" key="4">
    <source>
        <dbReference type="ARBA" id="ARBA00022801"/>
    </source>
</evidence>
<accession>A0ABR1Z179</accession>